<accession>A0A1X3IT41</accession>
<reference evidence="1 2" key="1">
    <citation type="submission" date="2010-04" db="EMBL/GenBank/DDBJ databases">
        <title>The Genome Sequence of Escherichia coli TA447.</title>
        <authorList>
            <consortium name="The Broad Institute Genome Sequencing Platform"/>
            <consortium name="The Broad Institute Genome Sequencing Center for Infectious Disease"/>
            <person name="Feldgarden M."/>
            <person name="Gordon D.M."/>
            <person name="Johnson J.R."/>
            <person name="Johnston B.D."/>
            <person name="Young S."/>
            <person name="Zeng Q."/>
            <person name="Koehrsen M."/>
            <person name="Alvarado L."/>
            <person name="Berlin A.M."/>
            <person name="Borenstein D."/>
            <person name="Chapman S.B."/>
            <person name="Chen Z."/>
            <person name="Engels R."/>
            <person name="Freedman E."/>
            <person name="Gellesch M."/>
            <person name="Goldberg J."/>
            <person name="Griggs A."/>
            <person name="Gujja S."/>
            <person name="Heilman E.R."/>
            <person name="Heiman D.I."/>
            <person name="Hepburn T.A."/>
            <person name="Howarth C."/>
            <person name="Jen D."/>
            <person name="Larson L."/>
            <person name="Mehta T."/>
            <person name="Park D."/>
            <person name="Pearson M."/>
            <person name="Richards J."/>
            <person name="Roberts A."/>
            <person name="Saif S."/>
            <person name="Shea T.D."/>
            <person name="Shenoy N."/>
            <person name="Sisk P."/>
            <person name="Stolte C."/>
            <person name="Sykes S.N."/>
            <person name="Walk T."/>
            <person name="White J."/>
            <person name="Yandava C."/>
            <person name="Haas B."/>
            <person name="Henn M.R."/>
            <person name="Nusbaum C."/>
            <person name="Birren B."/>
        </authorList>
    </citation>
    <scope>NUCLEOTIDE SEQUENCE [LARGE SCALE GENOMIC DNA]</scope>
    <source>
        <strain evidence="1 2">TA447</strain>
    </source>
</reference>
<dbReference type="NCBIfam" id="TIGR02743">
    <property type="entry name" value="TraW"/>
    <property type="match status" value="1"/>
</dbReference>
<evidence type="ECO:0000313" key="2">
    <source>
        <dbReference type="Proteomes" id="UP000193942"/>
    </source>
</evidence>
<evidence type="ECO:0000313" key="1">
    <source>
        <dbReference type="EMBL" id="OSK88042.1"/>
    </source>
</evidence>
<gene>
    <name evidence="1" type="ORF">ECXG_04241</name>
</gene>
<dbReference type="AlphaFoldDB" id="A0A1X3IT41"/>
<dbReference type="Proteomes" id="UP000193942">
    <property type="component" value="Unassembled WGS sequence"/>
</dbReference>
<dbReference type="EMBL" id="ADIZ01000046">
    <property type="protein sequence ID" value="OSK88042.1"/>
    <property type="molecule type" value="Genomic_DNA"/>
</dbReference>
<proteinExistence type="predicted"/>
<comment type="caution">
    <text evidence="1">The sequence shown here is derived from an EMBL/GenBank/DDBJ whole genome shotgun (WGS) entry which is preliminary data.</text>
</comment>
<dbReference type="InterPro" id="IPR014114">
    <property type="entry name" value="TraW"/>
</dbReference>
<sequence>MCGVSGCGGDAQPALPEAAMKWIWCGLIISLPLGAKDLGVEGDLWPVQEQSMLSMIHQRLKNMAVSGELADMQSQFKERVVQNTLRPVPVAGLKSDTQSHTHRVDPSVSVAADMADQDGRLFARKGQRINPLETVSLPGPLYFLDADDKRQTDWLKQQPVELNRKVILVKGNIREATQALNTRIYFDQDGTLSRRFGLTWIPAVVRQDGNTLVVSSAAMPEEAP</sequence>
<organism evidence="1 2">
    <name type="scientific">Escherichia coli TA447</name>
    <dbReference type="NCBI Taxonomy" id="656447"/>
    <lineage>
        <taxon>Bacteria</taxon>
        <taxon>Pseudomonadati</taxon>
        <taxon>Pseudomonadota</taxon>
        <taxon>Gammaproteobacteria</taxon>
        <taxon>Enterobacterales</taxon>
        <taxon>Enterobacteriaceae</taxon>
        <taxon>Escherichia</taxon>
    </lineage>
</organism>
<protein>
    <submittedName>
        <fullName evidence="1">Type-F conjugative transfer system protein TraW</fullName>
    </submittedName>
</protein>
<name>A0A1X3IT41_ECOLX</name>